<dbReference type="RefSeq" id="XP_019046819.1">
    <property type="nucleotide sequence ID" value="XM_019190071.1"/>
</dbReference>
<keyword evidence="4" id="KW-1185">Reference proteome</keyword>
<dbReference type="Proteomes" id="UP000092730">
    <property type="component" value="Chromosome 1"/>
</dbReference>
<dbReference type="GeneID" id="30207821"/>
<dbReference type="VEuPathDB" id="FungiDB:I302_03422"/>
<feature type="compositionally biased region" description="Polar residues" evidence="1">
    <location>
        <begin position="1"/>
        <end position="14"/>
    </location>
</feature>
<reference evidence="2" key="1">
    <citation type="submission" date="2013-07" db="EMBL/GenBank/DDBJ databases">
        <title>The Genome Sequence of Cryptococcus bestiolae CBS10118.</title>
        <authorList>
            <consortium name="The Broad Institute Genome Sequencing Platform"/>
            <person name="Cuomo C."/>
            <person name="Litvintseva A."/>
            <person name="Chen Y."/>
            <person name="Heitman J."/>
            <person name="Sun S."/>
            <person name="Springer D."/>
            <person name="Dromer F."/>
            <person name="Young S.K."/>
            <person name="Zeng Q."/>
            <person name="Gargeya S."/>
            <person name="Fitzgerald M."/>
            <person name="Abouelleil A."/>
            <person name="Alvarado L."/>
            <person name="Berlin A.M."/>
            <person name="Chapman S.B."/>
            <person name="Dewar J."/>
            <person name="Goldberg J."/>
            <person name="Griggs A."/>
            <person name="Gujja S."/>
            <person name="Hansen M."/>
            <person name="Howarth C."/>
            <person name="Imamovic A."/>
            <person name="Larimer J."/>
            <person name="McCowan C."/>
            <person name="Murphy C."/>
            <person name="Pearson M."/>
            <person name="Priest M."/>
            <person name="Roberts A."/>
            <person name="Saif S."/>
            <person name="Shea T."/>
            <person name="Sykes S."/>
            <person name="Wortman J."/>
            <person name="Nusbaum C."/>
            <person name="Birren B."/>
        </authorList>
    </citation>
    <scope>NUCLEOTIDE SEQUENCE [LARGE SCALE GENOMIC DNA]</scope>
    <source>
        <strain evidence="2">CBS 10118</strain>
    </source>
</reference>
<evidence type="ECO:0000256" key="1">
    <source>
        <dbReference type="SAM" id="MobiDB-lite"/>
    </source>
</evidence>
<feature type="compositionally biased region" description="Polar residues" evidence="1">
    <location>
        <begin position="38"/>
        <end position="61"/>
    </location>
</feature>
<proteinExistence type="predicted"/>
<evidence type="ECO:0000313" key="4">
    <source>
        <dbReference type="Proteomes" id="UP000092730"/>
    </source>
</evidence>
<organism evidence="2">
    <name type="scientific">Kwoniella bestiolae CBS 10118</name>
    <dbReference type="NCBI Taxonomy" id="1296100"/>
    <lineage>
        <taxon>Eukaryota</taxon>
        <taxon>Fungi</taxon>
        <taxon>Dikarya</taxon>
        <taxon>Basidiomycota</taxon>
        <taxon>Agaricomycotina</taxon>
        <taxon>Tremellomycetes</taxon>
        <taxon>Tremellales</taxon>
        <taxon>Cryptococcaceae</taxon>
        <taxon>Kwoniella</taxon>
    </lineage>
</organism>
<reference evidence="2" key="3">
    <citation type="submission" date="2014-01" db="EMBL/GenBank/DDBJ databases">
        <title>Evolution of pathogenesis and genome organization in the Tremellales.</title>
        <authorList>
            <person name="Cuomo C."/>
            <person name="Litvintseva A."/>
            <person name="Heitman J."/>
            <person name="Chen Y."/>
            <person name="Sun S."/>
            <person name="Springer D."/>
            <person name="Dromer F."/>
            <person name="Young S."/>
            <person name="Zeng Q."/>
            <person name="Chapman S."/>
            <person name="Gujja S."/>
            <person name="Saif S."/>
            <person name="Birren B."/>
        </authorList>
    </citation>
    <scope>NUCLEOTIDE SEQUENCE</scope>
    <source>
        <strain evidence="2">CBS 10118</strain>
    </source>
</reference>
<feature type="region of interest" description="Disordered" evidence="1">
    <location>
        <begin position="1"/>
        <end position="114"/>
    </location>
</feature>
<sequence>MLASHQQNLHQSQIVAPDGPYHPQRTSKAGIPSHHAPHQTTQRWAQQNSSLIPDCFTSSHSSHVDDRYFQQTFRRPNPDETEASAAGHTTRPPVPTTEIETASTEHLSSGPADDRIHANSIRRLTKSDLDVVYTLAI</sequence>
<gene>
    <name evidence="2" type="ORF">I302_03422</name>
    <name evidence="3" type="ORF">I302_100050</name>
</gene>
<evidence type="ECO:0000313" key="3">
    <source>
        <dbReference type="EMBL" id="WVW78099.1"/>
    </source>
</evidence>
<evidence type="ECO:0000313" key="2">
    <source>
        <dbReference type="EMBL" id="OCF25749.1"/>
    </source>
</evidence>
<protein>
    <submittedName>
        <fullName evidence="2">Uncharacterized protein</fullName>
    </submittedName>
</protein>
<dbReference type="EMBL" id="CP144541">
    <property type="protein sequence ID" value="WVW78099.1"/>
    <property type="molecule type" value="Genomic_DNA"/>
</dbReference>
<dbReference type="KEGG" id="kbi:30207821"/>
<accession>A0A1B9G3Y9</accession>
<name>A0A1B9G3Y9_9TREE</name>
<dbReference type="AlphaFoldDB" id="A0A1B9G3Y9"/>
<reference evidence="3" key="2">
    <citation type="submission" date="2013-07" db="EMBL/GenBank/DDBJ databases">
        <authorList>
            <consortium name="The Broad Institute Genome Sequencing Platform"/>
            <person name="Cuomo C."/>
            <person name="Litvintseva A."/>
            <person name="Chen Y."/>
            <person name="Heitman J."/>
            <person name="Sun S."/>
            <person name="Springer D."/>
            <person name="Dromer F."/>
            <person name="Young S.K."/>
            <person name="Zeng Q."/>
            <person name="Gargeya S."/>
            <person name="Fitzgerald M."/>
            <person name="Abouelleil A."/>
            <person name="Alvarado L."/>
            <person name="Berlin A.M."/>
            <person name="Chapman S.B."/>
            <person name="Dewar J."/>
            <person name="Goldberg J."/>
            <person name="Griggs A."/>
            <person name="Gujja S."/>
            <person name="Hansen M."/>
            <person name="Howarth C."/>
            <person name="Imamovic A."/>
            <person name="Larimer J."/>
            <person name="McCowan C."/>
            <person name="Murphy C."/>
            <person name="Pearson M."/>
            <person name="Priest M."/>
            <person name="Roberts A."/>
            <person name="Saif S."/>
            <person name="Shea T."/>
            <person name="Sykes S."/>
            <person name="Wortman J."/>
            <person name="Nusbaum C."/>
            <person name="Birren B."/>
        </authorList>
    </citation>
    <scope>NUCLEOTIDE SEQUENCE</scope>
    <source>
        <strain evidence="3">CBS 10118</strain>
    </source>
</reference>
<feature type="compositionally biased region" description="Polar residues" evidence="1">
    <location>
        <begin position="98"/>
        <end position="107"/>
    </location>
</feature>
<dbReference type="EMBL" id="KI894020">
    <property type="protein sequence ID" value="OCF25749.1"/>
    <property type="molecule type" value="Genomic_DNA"/>
</dbReference>
<reference evidence="3" key="4">
    <citation type="submission" date="2024-02" db="EMBL/GenBank/DDBJ databases">
        <title>Comparative genomics of Cryptococcus and Kwoniella reveals pathogenesis evolution and contrasting modes of karyotype evolution via chromosome fusion or intercentromeric recombination.</title>
        <authorList>
            <person name="Coelho M.A."/>
            <person name="David-Palma M."/>
            <person name="Shea T."/>
            <person name="Bowers K."/>
            <person name="McGinley-Smith S."/>
            <person name="Mohammad A.W."/>
            <person name="Gnirke A."/>
            <person name="Yurkov A.M."/>
            <person name="Nowrousian M."/>
            <person name="Sun S."/>
            <person name="Cuomo C.A."/>
            <person name="Heitman J."/>
        </authorList>
    </citation>
    <scope>NUCLEOTIDE SEQUENCE</scope>
    <source>
        <strain evidence="3">CBS 10118</strain>
    </source>
</reference>